<evidence type="ECO:0000313" key="11">
    <source>
        <dbReference type="Proteomes" id="UP000799423"/>
    </source>
</evidence>
<evidence type="ECO:0000259" key="9">
    <source>
        <dbReference type="Pfam" id="PF17801"/>
    </source>
</evidence>
<feature type="chain" id="PRO_5025524179" description="Alpha-galactosidase" evidence="8">
    <location>
        <begin position="19"/>
        <end position="551"/>
    </location>
</feature>
<dbReference type="SUPFAM" id="SSF51011">
    <property type="entry name" value="Glycosyl hydrolase domain"/>
    <property type="match status" value="1"/>
</dbReference>
<evidence type="ECO:0000256" key="4">
    <source>
        <dbReference type="ARBA" id="ARBA00022729"/>
    </source>
</evidence>
<evidence type="ECO:0000256" key="3">
    <source>
        <dbReference type="ARBA" id="ARBA00012755"/>
    </source>
</evidence>
<proteinExistence type="inferred from homology"/>
<dbReference type="InterPro" id="IPR017853">
    <property type="entry name" value="GH"/>
</dbReference>
<dbReference type="AlphaFoldDB" id="A0A6A7BAD2"/>
<comment type="similarity">
    <text evidence="2 7">Belongs to the glycosyl hydrolase 27 family.</text>
</comment>
<dbReference type="OrthoDB" id="5795902at2759"/>
<evidence type="ECO:0000256" key="6">
    <source>
        <dbReference type="ARBA" id="ARBA00023295"/>
    </source>
</evidence>
<accession>A0A6A7BAD2</accession>
<dbReference type="InterPro" id="IPR041233">
    <property type="entry name" value="Melibiase_C"/>
</dbReference>
<evidence type="ECO:0000256" key="5">
    <source>
        <dbReference type="ARBA" id="ARBA00022801"/>
    </source>
</evidence>
<dbReference type="PANTHER" id="PTHR11452:SF75">
    <property type="entry name" value="ALPHA-GALACTOSIDASE MEL1"/>
    <property type="match status" value="1"/>
</dbReference>
<evidence type="ECO:0000256" key="2">
    <source>
        <dbReference type="ARBA" id="ARBA00009743"/>
    </source>
</evidence>
<dbReference type="Gene3D" id="3.20.20.70">
    <property type="entry name" value="Aldolase class I"/>
    <property type="match status" value="1"/>
</dbReference>
<dbReference type="EC" id="3.2.1.22" evidence="3 7"/>
<organism evidence="10 11">
    <name type="scientific">Plenodomus tracheiphilus IPT5</name>
    <dbReference type="NCBI Taxonomy" id="1408161"/>
    <lineage>
        <taxon>Eukaryota</taxon>
        <taxon>Fungi</taxon>
        <taxon>Dikarya</taxon>
        <taxon>Ascomycota</taxon>
        <taxon>Pezizomycotina</taxon>
        <taxon>Dothideomycetes</taxon>
        <taxon>Pleosporomycetidae</taxon>
        <taxon>Pleosporales</taxon>
        <taxon>Pleosporineae</taxon>
        <taxon>Leptosphaeriaceae</taxon>
        <taxon>Plenodomus</taxon>
    </lineage>
</organism>
<dbReference type="PANTHER" id="PTHR11452">
    <property type="entry name" value="ALPHA-GALACTOSIDASE/ALPHA-N-ACETYLGALACTOSAMINIDASE"/>
    <property type="match status" value="1"/>
</dbReference>
<dbReference type="Gene3D" id="2.60.120.260">
    <property type="entry name" value="Galactose-binding domain-like"/>
    <property type="match status" value="1"/>
</dbReference>
<evidence type="ECO:0000256" key="8">
    <source>
        <dbReference type="SAM" id="SignalP"/>
    </source>
</evidence>
<dbReference type="SUPFAM" id="SSF51445">
    <property type="entry name" value="(Trans)glycosidases"/>
    <property type="match status" value="1"/>
</dbReference>
<dbReference type="PRINTS" id="PR00740">
    <property type="entry name" value="GLHYDRLASE27"/>
</dbReference>
<evidence type="ECO:0000256" key="1">
    <source>
        <dbReference type="ARBA" id="ARBA00001255"/>
    </source>
</evidence>
<reference evidence="10" key="1">
    <citation type="submission" date="2020-01" db="EMBL/GenBank/DDBJ databases">
        <authorList>
            <consortium name="DOE Joint Genome Institute"/>
            <person name="Haridas S."/>
            <person name="Albert R."/>
            <person name="Binder M."/>
            <person name="Bloem J."/>
            <person name="Labutti K."/>
            <person name="Salamov A."/>
            <person name="Andreopoulos B."/>
            <person name="Baker S.E."/>
            <person name="Barry K."/>
            <person name="Bills G."/>
            <person name="Bluhm B.H."/>
            <person name="Cannon C."/>
            <person name="Castanera R."/>
            <person name="Culley D.E."/>
            <person name="Daum C."/>
            <person name="Ezra D."/>
            <person name="Gonzalez J.B."/>
            <person name="Henrissat B."/>
            <person name="Kuo A."/>
            <person name="Liang C."/>
            <person name="Lipzen A."/>
            <person name="Lutzoni F."/>
            <person name="Magnuson J."/>
            <person name="Mondo S."/>
            <person name="Nolan M."/>
            <person name="Ohm R."/>
            <person name="Pangilinan J."/>
            <person name="Park H.-J."/>
            <person name="Ramirez L."/>
            <person name="Alfaro M."/>
            <person name="Sun H."/>
            <person name="Tritt A."/>
            <person name="Yoshinaga Y."/>
            <person name="Zwiers L.-H."/>
            <person name="Turgeon B.G."/>
            <person name="Goodwin S.B."/>
            <person name="Spatafora J.W."/>
            <person name="Crous P.W."/>
            <person name="Grigoriev I.V."/>
        </authorList>
    </citation>
    <scope>NUCLEOTIDE SEQUENCE</scope>
    <source>
        <strain evidence="10">IPT5</strain>
    </source>
</reference>
<dbReference type="Gene3D" id="2.60.40.1180">
    <property type="entry name" value="Golgi alpha-mannosidase II"/>
    <property type="match status" value="1"/>
</dbReference>
<dbReference type="Proteomes" id="UP000799423">
    <property type="component" value="Unassembled WGS sequence"/>
</dbReference>
<comment type="catalytic activity">
    <reaction evidence="1 7">
        <text>Hydrolysis of terminal, non-reducing alpha-D-galactose residues in alpha-D-galactosides, including galactose oligosaccharides, galactomannans and galactolipids.</text>
        <dbReference type="EC" id="3.2.1.22"/>
    </reaction>
</comment>
<dbReference type="InterPro" id="IPR002241">
    <property type="entry name" value="Glyco_hydro_27"/>
</dbReference>
<keyword evidence="11" id="KW-1185">Reference proteome</keyword>
<protein>
    <recommendedName>
        <fullName evidence="3 7">Alpha-galactosidase</fullName>
        <ecNumber evidence="3 7">3.2.1.22</ecNumber>
    </recommendedName>
    <alternativeName>
        <fullName evidence="7">Melibiase</fullName>
    </alternativeName>
</protein>
<keyword evidence="5 7" id="KW-0378">Hydrolase</keyword>
<dbReference type="InterPro" id="IPR013780">
    <property type="entry name" value="Glyco_hydro_b"/>
</dbReference>
<dbReference type="EMBL" id="MU006298">
    <property type="protein sequence ID" value="KAF2852496.1"/>
    <property type="molecule type" value="Genomic_DNA"/>
</dbReference>
<dbReference type="Pfam" id="PF16499">
    <property type="entry name" value="Melibiase_2"/>
    <property type="match status" value="1"/>
</dbReference>
<dbReference type="CDD" id="cd14792">
    <property type="entry name" value="GH27"/>
    <property type="match status" value="1"/>
</dbReference>
<dbReference type="InterPro" id="IPR013785">
    <property type="entry name" value="Aldolase_TIM"/>
</dbReference>
<evidence type="ECO:0000256" key="7">
    <source>
        <dbReference type="RuleBase" id="RU361168"/>
    </source>
</evidence>
<feature type="signal peptide" evidence="8">
    <location>
        <begin position="1"/>
        <end position="18"/>
    </location>
</feature>
<keyword evidence="4 8" id="KW-0732">Signal</keyword>
<feature type="domain" description="Alpha galactosidase C-terminal" evidence="9">
    <location>
        <begin position="330"/>
        <end position="400"/>
    </location>
</feature>
<keyword evidence="7" id="KW-1015">Disulfide bond</keyword>
<dbReference type="CDD" id="cd04081">
    <property type="entry name" value="CBM35_galactosidase-like"/>
    <property type="match status" value="1"/>
</dbReference>
<keyword evidence="6 7" id="KW-0326">Glycosidase</keyword>
<evidence type="ECO:0000313" key="10">
    <source>
        <dbReference type="EMBL" id="KAF2852496.1"/>
    </source>
</evidence>
<dbReference type="GO" id="GO:0005975">
    <property type="term" value="P:carbohydrate metabolic process"/>
    <property type="evidence" value="ECO:0007669"/>
    <property type="project" value="InterPro"/>
</dbReference>
<sequence length="551" mass="58492">MVWSAALVVLAAIGHAASQSFQSTPVMGWNSYNQMSCSPTNAKITTQINALADREFVAAGYKYFQIDCGWSSRDTKRNATSGALKVDTNAFPNGLKPLSDLARSKGMKWTMYSDAGVRMCDPQVPSPVLGSLGHEAADAALFKSLNTEYVKYDNCYADGPAGDQNAPKDPRTDFPSRMGVMWNELQKVGINGMLICQWGTPYPSSGGLQGPNQWTKGISTSFRLSDDIASGWGNIYRIYNQAVHITKSGLIGPGHIADADLLEVGNSGMTVDEQTTHFAAWAMLKSALMISTDVAALSSTLISVLQNKDLIAINQDPAVKPITLIQRWTNDHDLWAGDLFNGDIAVLAVDLSNTKRTLSVNLANLNITSATMKNLWTGTSTTSSSISTQVNAHGSLALRLSNIKRSKTTPPKYTYIAASTGSLSNGANTQSCSGCASALKVGSLGGSSNGRVVLSNIRTSLATQTVHFDYVNGEVGYLGGGSNERLASVSVNGGPGQTVSFPLSGYDWDRDVCKGYKVLLSGFSTTGVNTVAVEGVGSGWAPDLDRVGFVV</sequence>
<dbReference type="GO" id="GO:0004557">
    <property type="term" value="F:alpha-galactosidase activity"/>
    <property type="evidence" value="ECO:0007669"/>
    <property type="project" value="UniProtKB-EC"/>
</dbReference>
<gene>
    <name evidence="10" type="ORF">T440DRAFT_553387</name>
</gene>
<name>A0A6A7BAD2_9PLEO</name>
<dbReference type="Pfam" id="PF17801">
    <property type="entry name" value="Melibiase_C"/>
    <property type="match status" value="1"/>
</dbReference>